<evidence type="ECO:0000256" key="8">
    <source>
        <dbReference type="SAM" id="Phobius"/>
    </source>
</evidence>
<organism evidence="9 10">
    <name type="scientific">Malassezia japonica</name>
    <dbReference type="NCBI Taxonomy" id="223818"/>
    <lineage>
        <taxon>Eukaryota</taxon>
        <taxon>Fungi</taxon>
        <taxon>Dikarya</taxon>
        <taxon>Basidiomycota</taxon>
        <taxon>Ustilaginomycotina</taxon>
        <taxon>Malasseziomycetes</taxon>
        <taxon>Malasseziales</taxon>
        <taxon>Malasseziaceae</taxon>
        <taxon>Malassezia</taxon>
    </lineage>
</organism>
<evidence type="ECO:0000313" key="10">
    <source>
        <dbReference type="Proteomes" id="UP001217754"/>
    </source>
</evidence>
<keyword evidence="9" id="KW-0031">Aminopeptidase</keyword>
<evidence type="ECO:0000256" key="4">
    <source>
        <dbReference type="ARBA" id="ARBA00022502"/>
    </source>
</evidence>
<feature type="transmembrane region" description="Helical" evidence="8">
    <location>
        <begin position="154"/>
        <end position="173"/>
    </location>
</feature>
<keyword evidence="6 8" id="KW-1133">Transmembrane helix</keyword>
<dbReference type="GO" id="GO:0004177">
    <property type="term" value="F:aminopeptidase activity"/>
    <property type="evidence" value="ECO:0007669"/>
    <property type="project" value="UniProtKB-KW"/>
</dbReference>
<dbReference type="Proteomes" id="UP001217754">
    <property type="component" value="Chromosome 1"/>
</dbReference>
<evidence type="ECO:0000256" key="5">
    <source>
        <dbReference type="ARBA" id="ARBA00022692"/>
    </source>
</evidence>
<evidence type="ECO:0000256" key="2">
    <source>
        <dbReference type="ARBA" id="ARBA00004687"/>
    </source>
</evidence>
<evidence type="ECO:0000256" key="3">
    <source>
        <dbReference type="ARBA" id="ARBA00008321"/>
    </source>
</evidence>
<feature type="transmembrane region" description="Helical" evidence="8">
    <location>
        <begin position="121"/>
        <end position="142"/>
    </location>
</feature>
<keyword evidence="5 8" id="KW-0812">Transmembrane</keyword>
<feature type="transmembrane region" description="Helical" evidence="8">
    <location>
        <begin position="88"/>
        <end position="109"/>
    </location>
</feature>
<name>A0AAF0EUH3_9BASI</name>
<reference evidence="9" key="1">
    <citation type="submission" date="2023-03" db="EMBL/GenBank/DDBJ databases">
        <title>Mating type loci evolution in Malassezia.</title>
        <authorList>
            <person name="Coelho M.A."/>
        </authorList>
    </citation>
    <scope>NUCLEOTIDE SEQUENCE</scope>
    <source>
        <strain evidence="9">CBS 9431</strain>
    </source>
</reference>
<keyword evidence="9" id="KW-0645">Protease</keyword>
<dbReference type="RefSeq" id="XP_060120265.1">
    <property type="nucleotide sequence ID" value="XM_060264282.1"/>
</dbReference>
<comment type="subcellular location">
    <subcellularLocation>
        <location evidence="1">Membrane</location>
        <topology evidence="1">Multi-pass membrane protein</topology>
    </subcellularLocation>
</comment>
<evidence type="ECO:0000256" key="6">
    <source>
        <dbReference type="ARBA" id="ARBA00022989"/>
    </source>
</evidence>
<feature type="transmembrane region" description="Helical" evidence="8">
    <location>
        <begin position="245"/>
        <end position="273"/>
    </location>
</feature>
<dbReference type="Pfam" id="PF06432">
    <property type="entry name" value="GPI2"/>
    <property type="match status" value="1"/>
</dbReference>
<evidence type="ECO:0000256" key="7">
    <source>
        <dbReference type="ARBA" id="ARBA00023136"/>
    </source>
</evidence>
<feature type="transmembrane region" description="Helical" evidence="8">
    <location>
        <begin position="207"/>
        <end position="224"/>
    </location>
</feature>
<keyword evidence="7 8" id="KW-0472">Membrane</keyword>
<protein>
    <submittedName>
        <fullName evidence="9">D-stereospecific aminopeptidase</fullName>
        <ecNumber evidence="9">3.4.11.19</ecNumber>
    </submittedName>
</protein>
<accession>A0AAF0EUH3</accession>
<keyword evidence="9" id="KW-0378">Hydrolase</keyword>
<feature type="transmembrane region" description="Helical" evidence="8">
    <location>
        <begin position="180"/>
        <end position="201"/>
    </location>
</feature>
<dbReference type="PANTHER" id="PTHR12982:SF0">
    <property type="entry name" value="PHOSPHATIDYLINOSITOL N-ACETYLGLUCOSAMINYLTRANSFERASE SUBUNIT C"/>
    <property type="match status" value="1"/>
</dbReference>
<dbReference type="EC" id="3.4.11.19" evidence="9"/>
<comment type="pathway">
    <text evidence="2">Glycolipid biosynthesis; glycosylphosphatidylinositol-anchor biosynthesis.</text>
</comment>
<sequence length="318" mass="33945">MHNVGAHATVGPSASSEIHTPWRKLLWRRQPYPDNYVDASFLSQLRTNATAAFPSYATIALSSLGIVQQLSSVLLFVALFVHLHLGTLSAQALVAGSLGVTLVLGCISLKAHPLSKDQPSLLRSLPSLAVLALTLHALSPVLRTLSEATTSDSIWAFSAMLFGCHWALADYSMQPTTRPLLSSTLSLNLAMCASVVLSSRLSSDVDVFALLLAALQLFAIYPLLRQRIYLAFGAMQHSGAAIPRAAVPCTMVLVAASLYAMLPLSRVVAVVLMPGSLRWKHEMRGPWDEAVLAPAVDGLVGDASSPFDGAQPPLAQRM</sequence>
<dbReference type="GO" id="GO:0006506">
    <property type="term" value="P:GPI anchor biosynthetic process"/>
    <property type="evidence" value="ECO:0007669"/>
    <property type="project" value="UniProtKB-KW"/>
</dbReference>
<keyword evidence="10" id="KW-1185">Reference proteome</keyword>
<proteinExistence type="inferred from homology"/>
<evidence type="ECO:0000313" key="9">
    <source>
        <dbReference type="EMBL" id="WFD37368.1"/>
    </source>
</evidence>
<dbReference type="AlphaFoldDB" id="A0AAF0EUH3"/>
<dbReference type="PANTHER" id="PTHR12982">
    <property type="entry name" value="PHOSPHATIDYLINOSITOL GLYCAN, CLASS C"/>
    <property type="match status" value="1"/>
</dbReference>
<evidence type="ECO:0000256" key="1">
    <source>
        <dbReference type="ARBA" id="ARBA00004141"/>
    </source>
</evidence>
<keyword evidence="4" id="KW-0337">GPI-anchor biosynthesis</keyword>
<dbReference type="EMBL" id="CP119958">
    <property type="protein sequence ID" value="WFD37368.1"/>
    <property type="molecule type" value="Genomic_DNA"/>
</dbReference>
<feature type="transmembrane region" description="Helical" evidence="8">
    <location>
        <begin position="56"/>
        <end position="82"/>
    </location>
</feature>
<dbReference type="PIRSF" id="PIRSF016104">
    <property type="entry name" value="GPI2"/>
    <property type="match status" value="1"/>
</dbReference>
<dbReference type="GeneID" id="85223961"/>
<dbReference type="InterPro" id="IPR009450">
    <property type="entry name" value="Plno_GlcNAc_GPI2"/>
</dbReference>
<comment type="similarity">
    <text evidence="3">Belongs to the PIGC family.</text>
</comment>
<dbReference type="GO" id="GO:0000506">
    <property type="term" value="C:glycosylphosphatidylinositol-N-acetylglucosaminyltransferase (GPI-GnT) complex"/>
    <property type="evidence" value="ECO:0007669"/>
    <property type="project" value="TreeGrafter"/>
</dbReference>
<gene>
    <name evidence="9" type="primary">GPI2</name>
    <name evidence="9" type="ORF">MJAP1_000312</name>
</gene>